<dbReference type="InterPro" id="IPR012337">
    <property type="entry name" value="RNaseH-like_sf"/>
</dbReference>
<sequence length="344" mass="39109">MRPVCVFAEVSGGTRAQIMDLLHGRWRTATRLIMVVLSTAGMPPAQIAALLDYHPATVRRWLHRYRTEGIPGLPDRPRPGRPRLGGTALTTRITALLTAPGPWTIRRLWQHLGRPAISPRTLWRYTRTVAHWRRPRLIARGDPDHNHTLAGIRRRIARLPAGSVVIAEDEAHLDLLPAVRATWTLRGHRHHVMTPGKNRRATIFGALDLTTGTWWYLWARRRATGFIAMLQLLLTAYPNAPAVAVICDNDGIHHAAAVRRWVSDHPRLRLIHAAAYSPHDNPVERIWASLKADLANTAVTWIERIHQARVFFRRRTPDQMLTTAAPWTSPWLPHSYAQNFREPA</sequence>
<dbReference type="Proteomes" id="UP001059617">
    <property type="component" value="Chromosome"/>
</dbReference>
<evidence type="ECO:0000313" key="2">
    <source>
        <dbReference type="EMBL" id="UWP83082.1"/>
    </source>
</evidence>
<protein>
    <submittedName>
        <fullName evidence="3">IS630 family transposase</fullName>
    </submittedName>
</protein>
<accession>A0ABY5WCQ4</accession>
<proteinExistence type="predicted"/>
<dbReference type="Pfam" id="PF13358">
    <property type="entry name" value="DDE_3"/>
    <property type="match status" value="1"/>
</dbReference>
<keyword evidence="4" id="KW-1185">Reference proteome</keyword>
<evidence type="ECO:0000313" key="3">
    <source>
        <dbReference type="EMBL" id="UWP87195.1"/>
    </source>
</evidence>
<reference evidence="3" key="2">
    <citation type="submission" date="2022-09" db="EMBL/GenBank/DDBJ databases">
        <title>Biosynthetic gene clusters of Dactylosporangioum fulvum.</title>
        <authorList>
            <person name="Caradec T."/>
        </authorList>
    </citation>
    <scope>NUCLEOTIDE SEQUENCE</scope>
    <source>
        <strain evidence="3">NRRL B-16292</strain>
    </source>
</reference>
<dbReference type="EMBL" id="CP073720">
    <property type="protein sequence ID" value="UWP83082.1"/>
    <property type="molecule type" value="Genomic_DNA"/>
</dbReference>
<evidence type="ECO:0000259" key="1">
    <source>
        <dbReference type="Pfam" id="PF13358"/>
    </source>
</evidence>
<dbReference type="EMBL" id="CP073720">
    <property type="protein sequence ID" value="UWP87195.1"/>
    <property type="molecule type" value="Genomic_DNA"/>
</dbReference>
<dbReference type="InterPro" id="IPR038717">
    <property type="entry name" value="Tc1-like_DDE_dom"/>
</dbReference>
<dbReference type="NCBIfam" id="NF033545">
    <property type="entry name" value="transpos_IS630"/>
    <property type="match status" value="1"/>
</dbReference>
<dbReference type="InterPro" id="IPR036397">
    <property type="entry name" value="RNaseH_sf"/>
</dbReference>
<dbReference type="SUPFAM" id="SSF53098">
    <property type="entry name" value="Ribonuclease H-like"/>
    <property type="match status" value="1"/>
</dbReference>
<reference evidence="3" key="1">
    <citation type="submission" date="2021-04" db="EMBL/GenBank/DDBJ databases">
        <authorList>
            <person name="Hartkoorn R.C."/>
            <person name="Beaudoing E."/>
            <person name="Hot D."/>
        </authorList>
    </citation>
    <scope>NUCLEOTIDE SEQUENCE</scope>
    <source>
        <strain evidence="3">NRRL B-16292</strain>
    </source>
</reference>
<feature type="domain" description="Tc1-like transposase DDE" evidence="1">
    <location>
        <begin position="168"/>
        <end position="296"/>
    </location>
</feature>
<dbReference type="Pfam" id="PF13565">
    <property type="entry name" value="HTH_32"/>
    <property type="match status" value="1"/>
</dbReference>
<evidence type="ECO:0000313" key="4">
    <source>
        <dbReference type="Proteomes" id="UP001059617"/>
    </source>
</evidence>
<dbReference type="InterPro" id="IPR009057">
    <property type="entry name" value="Homeodomain-like_sf"/>
</dbReference>
<dbReference type="RefSeq" id="WP_259860860.1">
    <property type="nucleotide sequence ID" value="NZ_CP073720.1"/>
</dbReference>
<dbReference type="InterPro" id="IPR047655">
    <property type="entry name" value="Transpos_IS630-like"/>
</dbReference>
<dbReference type="SUPFAM" id="SSF46689">
    <property type="entry name" value="Homeodomain-like"/>
    <property type="match status" value="1"/>
</dbReference>
<gene>
    <name evidence="2" type="ORF">Dfulv_01880</name>
    <name evidence="3" type="ORF">Dfulv_24315</name>
</gene>
<organism evidence="3 4">
    <name type="scientific">Dactylosporangium fulvum</name>
    <dbReference type="NCBI Taxonomy" id="53359"/>
    <lineage>
        <taxon>Bacteria</taxon>
        <taxon>Bacillati</taxon>
        <taxon>Actinomycetota</taxon>
        <taxon>Actinomycetes</taxon>
        <taxon>Micromonosporales</taxon>
        <taxon>Micromonosporaceae</taxon>
        <taxon>Dactylosporangium</taxon>
    </lineage>
</organism>
<name>A0ABY5WCQ4_9ACTN</name>
<dbReference type="Gene3D" id="3.30.420.10">
    <property type="entry name" value="Ribonuclease H-like superfamily/Ribonuclease H"/>
    <property type="match status" value="1"/>
</dbReference>